<comment type="caution">
    <text evidence="2">The sequence shown here is derived from an EMBL/GenBank/DDBJ whole genome shotgun (WGS) entry which is preliminary data.</text>
</comment>
<gene>
    <name evidence="2" type="ORF">GCM10011390_33670</name>
</gene>
<feature type="region of interest" description="Disordered" evidence="1">
    <location>
        <begin position="53"/>
        <end position="87"/>
    </location>
</feature>
<reference evidence="2" key="1">
    <citation type="journal article" date="2014" name="Int. J. Syst. Evol. Microbiol.">
        <title>Complete genome sequence of Corynebacterium casei LMG S-19264T (=DSM 44701T), isolated from a smear-ripened cheese.</title>
        <authorList>
            <consortium name="US DOE Joint Genome Institute (JGI-PGF)"/>
            <person name="Walter F."/>
            <person name="Albersmeier A."/>
            <person name="Kalinowski J."/>
            <person name="Ruckert C."/>
        </authorList>
    </citation>
    <scope>NUCLEOTIDE SEQUENCE</scope>
    <source>
        <strain evidence="2">CGMCC 1.15367</strain>
    </source>
</reference>
<reference evidence="2" key="2">
    <citation type="submission" date="2020-09" db="EMBL/GenBank/DDBJ databases">
        <authorList>
            <person name="Sun Q."/>
            <person name="Zhou Y."/>
        </authorList>
    </citation>
    <scope>NUCLEOTIDE SEQUENCE</scope>
    <source>
        <strain evidence="2">CGMCC 1.15367</strain>
    </source>
</reference>
<sequence length="102" mass="10675">MSAAVEALMTQITARTALAEKTVAVEEDRLRRMAEAVRAEMKTDRLVAQLGARAEVDPAADPKASEKEAGIASEPGRSDSLVGRSSGNGAAFVASAYRRNAA</sequence>
<dbReference type="AlphaFoldDB" id="A0A917E797"/>
<name>A0A917E797_9HYPH</name>
<keyword evidence="3" id="KW-1185">Reference proteome</keyword>
<protein>
    <submittedName>
        <fullName evidence="2">Uncharacterized protein</fullName>
    </submittedName>
</protein>
<evidence type="ECO:0000313" key="3">
    <source>
        <dbReference type="Proteomes" id="UP000644699"/>
    </source>
</evidence>
<evidence type="ECO:0000313" key="2">
    <source>
        <dbReference type="EMBL" id="GGE11824.1"/>
    </source>
</evidence>
<proteinExistence type="predicted"/>
<accession>A0A917E797</accession>
<dbReference type="Proteomes" id="UP000644699">
    <property type="component" value="Unassembled WGS sequence"/>
</dbReference>
<dbReference type="EMBL" id="BMIQ01000005">
    <property type="protein sequence ID" value="GGE11824.1"/>
    <property type="molecule type" value="Genomic_DNA"/>
</dbReference>
<organism evidence="2 3">
    <name type="scientific">Aureimonas endophytica</name>
    <dbReference type="NCBI Taxonomy" id="2027858"/>
    <lineage>
        <taxon>Bacteria</taxon>
        <taxon>Pseudomonadati</taxon>
        <taxon>Pseudomonadota</taxon>
        <taxon>Alphaproteobacteria</taxon>
        <taxon>Hyphomicrobiales</taxon>
        <taxon>Aurantimonadaceae</taxon>
        <taxon>Aureimonas</taxon>
    </lineage>
</organism>
<evidence type="ECO:0000256" key="1">
    <source>
        <dbReference type="SAM" id="MobiDB-lite"/>
    </source>
</evidence>